<name>A0A9N7VYL7_PLEPL</name>
<organism evidence="1 2">
    <name type="scientific">Pleuronectes platessa</name>
    <name type="common">European plaice</name>
    <dbReference type="NCBI Taxonomy" id="8262"/>
    <lineage>
        <taxon>Eukaryota</taxon>
        <taxon>Metazoa</taxon>
        <taxon>Chordata</taxon>
        <taxon>Craniata</taxon>
        <taxon>Vertebrata</taxon>
        <taxon>Euteleostomi</taxon>
        <taxon>Actinopterygii</taxon>
        <taxon>Neopterygii</taxon>
        <taxon>Teleostei</taxon>
        <taxon>Neoteleostei</taxon>
        <taxon>Acanthomorphata</taxon>
        <taxon>Carangaria</taxon>
        <taxon>Pleuronectiformes</taxon>
        <taxon>Pleuronectoidei</taxon>
        <taxon>Pleuronectidae</taxon>
        <taxon>Pleuronectes</taxon>
    </lineage>
</organism>
<dbReference type="Proteomes" id="UP001153269">
    <property type="component" value="Unassembled WGS sequence"/>
</dbReference>
<evidence type="ECO:0000313" key="1">
    <source>
        <dbReference type="EMBL" id="CAB1459604.1"/>
    </source>
</evidence>
<evidence type="ECO:0000313" key="2">
    <source>
        <dbReference type="Proteomes" id="UP001153269"/>
    </source>
</evidence>
<keyword evidence="2" id="KW-1185">Reference proteome</keyword>
<proteinExistence type="predicted"/>
<dbReference type="EMBL" id="CADEAL010004439">
    <property type="protein sequence ID" value="CAB1459604.1"/>
    <property type="molecule type" value="Genomic_DNA"/>
</dbReference>
<gene>
    <name evidence="1" type="ORF">PLEPLA_LOCUS47441</name>
</gene>
<dbReference type="AlphaFoldDB" id="A0A9N7VYL7"/>
<reference evidence="1" key="1">
    <citation type="submission" date="2020-03" db="EMBL/GenBank/DDBJ databases">
        <authorList>
            <person name="Weist P."/>
        </authorList>
    </citation>
    <scope>NUCLEOTIDE SEQUENCE</scope>
</reference>
<sequence length="99" mass="11265">MEKIGTKMLQMDLEWSQTPEPRAWIIVQCPGPTSEWWSPTLPPWTDSPRLLDPTGKPGRCQSVSSPVRRAYVATEFKTTGERRQVRDWASGTARVEHGK</sequence>
<comment type="caution">
    <text evidence="1">The sequence shown here is derived from an EMBL/GenBank/DDBJ whole genome shotgun (WGS) entry which is preliminary data.</text>
</comment>
<accession>A0A9N7VYL7</accession>
<protein>
    <submittedName>
        <fullName evidence="1">Uncharacterized protein</fullName>
    </submittedName>
</protein>